<organism evidence="6 7">
    <name type="scientific">Erythranthe guttata</name>
    <name type="common">Yellow monkey flower</name>
    <name type="synonym">Mimulus guttatus</name>
    <dbReference type="NCBI Taxonomy" id="4155"/>
    <lineage>
        <taxon>Eukaryota</taxon>
        <taxon>Viridiplantae</taxon>
        <taxon>Streptophyta</taxon>
        <taxon>Embryophyta</taxon>
        <taxon>Tracheophyta</taxon>
        <taxon>Spermatophyta</taxon>
        <taxon>Magnoliopsida</taxon>
        <taxon>eudicotyledons</taxon>
        <taxon>Gunneridae</taxon>
        <taxon>Pentapetalae</taxon>
        <taxon>asterids</taxon>
        <taxon>lamiids</taxon>
        <taxon>Lamiales</taxon>
        <taxon>Phrymaceae</taxon>
        <taxon>Erythranthe</taxon>
    </lineage>
</organism>
<dbReference type="InterPro" id="IPR038920">
    <property type="entry name" value="At3g05675-like"/>
</dbReference>
<evidence type="ECO:0000313" key="7">
    <source>
        <dbReference type="Proteomes" id="UP000030748"/>
    </source>
</evidence>
<dbReference type="PROSITE" id="PS50097">
    <property type="entry name" value="BTB"/>
    <property type="match status" value="1"/>
</dbReference>
<dbReference type="InterPro" id="IPR000210">
    <property type="entry name" value="BTB/POZ_dom"/>
</dbReference>
<comment type="pathway">
    <text evidence="2">Protein modification; protein ubiquitination.</text>
</comment>
<proteinExistence type="predicted"/>
<sequence length="485" mass="54758">MIKHGFISDPFLSPSRLTTLSPPPTFKPAPGPNQSPTLFQMMSAEQSRDPKPGSEAHNKLQDRISSLLSRAPFNVTDRWGVGDVRLTVASRSDSGEGESLRVSMDVHRRVLAAGSRFFAEKLRRSGTHSVEILECDDVAVYVEAVVLMYSDELTAELFGMDVSKILTLLKISSAIMFDEGVRACLEYLEAIPWSEAEEKNVISHLNELNLDGYQMDGVLQRVISDPSTSSRADEIFFKLSSSVLRAKDEKPRKEMKSLLTRLLDEDHYSRLDISRNTLYQLCHRCLSSLVLSLSAATCADEEAVQQDRGVLMAEIAREADNMQWIVGILMDRKIGEEFVKLWADQKELAVLHSKIPVMYRHVISKITAQVCVFIGQGKVLVPKEVRFGLLSTWLDALYDDFGWMRTCGGKSVDRKVVEEGLGRMILTLPLTQQQLILMKWFDRFVNGGYDCPNIKGAFEVWWRRAFVKQYVVESQLQVALCDVEH</sequence>
<evidence type="ECO:0000256" key="4">
    <source>
        <dbReference type="SAM" id="MobiDB-lite"/>
    </source>
</evidence>
<dbReference type="PANTHER" id="PTHR31060">
    <property type="entry name" value="OSJNBA0011J08.25 PROTEIN-RELATED"/>
    <property type="match status" value="1"/>
</dbReference>
<dbReference type="UniPathway" id="UPA00143"/>
<dbReference type="Gene3D" id="3.30.710.10">
    <property type="entry name" value="Potassium Channel Kv1.1, Chain A"/>
    <property type="match status" value="1"/>
</dbReference>
<name>A0A022PVR4_ERYGU</name>
<dbReference type="CDD" id="cd18186">
    <property type="entry name" value="BTB_POZ_ZBTB_KLHL-like"/>
    <property type="match status" value="1"/>
</dbReference>
<reference evidence="6 7" key="1">
    <citation type="journal article" date="2013" name="Proc. Natl. Acad. Sci. U.S.A.">
        <title>Fine-scale variation in meiotic recombination in Mimulus inferred from population shotgun sequencing.</title>
        <authorList>
            <person name="Hellsten U."/>
            <person name="Wright K.M."/>
            <person name="Jenkins J."/>
            <person name="Shu S."/>
            <person name="Yuan Y."/>
            <person name="Wessler S.R."/>
            <person name="Schmutz J."/>
            <person name="Willis J.H."/>
            <person name="Rokhsar D.S."/>
        </authorList>
    </citation>
    <scope>NUCLEOTIDE SEQUENCE [LARGE SCALE GENOMIC DNA]</scope>
    <source>
        <strain evidence="7">cv. DUN x IM62</strain>
    </source>
</reference>
<evidence type="ECO:0000256" key="1">
    <source>
        <dbReference type="ARBA" id="ARBA00002668"/>
    </source>
</evidence>
<accession>A0A022PVR4</accession>
<evidence type="ECO:0000313" key="6">
    <source>
        <dbReference type="EMBL" id="EYU18898.1"/>
    </source>
</evidence>
<feature type="domain" description="BTB" evidence="5">
    <location>
        <begin position="82"/>
        <end position="157"/>
    </location>
</feature>
<dbReference type="AlphaFoldDB" id="A0A022PVR4"/>
<dbReference type="InterPro" id="IPR011333">
    <property type="entry name" value="SKP1/BTB/POZ_sf"/>
</dbReference>
<dbReference type="eggNOG" id="ENOG502QPNN">
    <property type="taxonomic scope" value="Eukaryota"/>
</dbReference>
<feature type="region of interest" description="Disordered" evidence="4">
    <location>
        <begin position="13"/>
        <end position="37"/>
    </location>
</feature>
<keyword evidence="3" id="KW-0833">Ubl conjugation pathway</keyword>
<dbReference type="EMBL" id="KI632313">
    <property type="protein sequence ID" value="EYU18898.1"/>
    <property type="molecule type" value="Genomic_DNA"/>
</dbReference>
<dbReference type="InterPro" id="IPR058039">
    <property type="entry name" value="At3g05675-like_ankyrin"/>
</dbReference>
<dbReference type="PANTHER" id="PTHR31060:SF32">
    <property type="entry name" value="BTB_POZ DOMAIN PLANT PROTEIN"/>
    <property type="match status" value="1"/>
</dbReference>
<evidence type="ECO:0000256" key="2">
    <source>
        <dbReference type="ARBA" id="ARBA00004906"/>
    </source>
</evidence>
<evidence type="ECO:0000259" key="5">
    <source>
        <dbReference type="PROSITE" id="PS50097"/>
    </source>
</evidence>
<dbReference type="Proteomes" id="UP000030748">
    <property type="component" value="Unassembled WGS sequence"/>
</dbReference>
<dbReference type="STRING" id="4155.A0A022PVR4"/>
<feature type="compositionally biased region" description="Pro residues" evidence="4">
    <location>
        <begin position="21"/>
        <end position="33"/>
    </location>
</feature>
<evidence type="ECO:0000256" key="3">
    <source>
        <dbReference type="ARBA" id="ARBA00022786"/>
    </source>
</evidence>
<dbReference type="Pfam" id="PF25553">
    <property type="entry name" value="BTB-POZ_ANK-like"/>
    <property type="match status" value="1"/>
</dbReference>
<protein>
    <recommendedName>
        <fullName evidence="5">BTB domain-containing protein</fullName>
    </recommendedName>
</protein>
<gene>
    <name evidence="6" type="ORF">MIMGU_mgv1a005394mg</name>
</gene>
<dbReference type="GO" id="GO:0016567">
    <property type="term" value="P:protein ubiquitination"/>
    <property type="evidence" value="ECO:0007669"/>
    <property type="project" value="UniProtKB-UniPathway"/>
</dbReference>
<comment type="function">
    <text evidence="1">May act as a substrate-specific adapter of an E3 ubiquitin-protein ligase complex (CUL3-RBX1-BTB) which mediates the ubiquitination and subsequent proteasomal degradation of target proteins.</text>
</comment>
<keyword evidence="7" id="KW-1185">Reference proteome</keyword>